<evidence type="ECO:0000256" key="2">
    <source>
        <dbReference type="ARBA" id="ARBA00022630"/>
    </source>
</evidence>
<dbReference type="Gene3D" id="3.50.50.60">
    <property type="entry name" value="FAD/NAD(P)-binding domain"/>
    <property type="match status" value="1"/>
</dbReference>
<gene>
    <name evidence="7" type="ORF">ETD96_26695</name>
</gene>
<dbReference type="Proteomes" id="UP000305238">
    <property type="component" value="Unassembled WGS sequence"/>
</dbReference>
<dbReference type="SUPFAM" id="SSF56425">
    <property type="entry name" value="Succinate dehydrogenase/fumarate reductase flavoprotein, catalytic domain"/>
    <property type="match status" value="1"/>
</dbReference>
<evidence type="ECO:0000313" key="7">
    <source>
        <dbReference type="EMBL" id="TMR33747.1"/>
    </source>
</evidence>
<evidence type="ECO:0000256" key="3">
    <source>
        <dbReference type="ARBA" id="ARBA00022827"/>
    </source>
</evidence>
<dbReference type="PANTHER" id="PTHR43400:SF7">
    <property type="entry name" value="FAD-DEPENDENT OXIDOREDUCTASE 2 FAD BINDING DOMAIN-CONTAINING PROTEIN"/>
    <property type="match status" value="1"/>
</dbReference>
<dbReference type="Gene3D" id="3.90.700.10">
    <property type="entry name" value="Succinate dehydrogenase/fumarate reductase flavoprotein, catalytic domain"/>
    <property type="match status" value="1"/>
</dbReference>
<dbReference type="GO" id="GO:0033765">
    <property type="term" value="F:steroid dehydrogenase activity, acting on the CH-CH group of donors"/>
    <property type="evidence" value="ECO:0007669"/>
    <property type="project" value="UniProtKB-ARBA"/>
</dbReference>
<protein>
    <submittedName>
        <fullName evidence="7">FAD-binding protein</fullName>
    </submittedName>
</protein>
<dbReference type="InterPro" id="IPR050315">
    <property type="entry name" value="FAD-oxidoreductase_2"/>
</dbReference>
<dbReference type="InterPro" id="IPR003953">
    <property type="entry name" value="FAD-dep_OxRdtase_2_FAD-bd"/>
</dbReference>
<proteinExistence type="predicted"/>
<evidence type="ECO:0000259" key="6">
    <source>
        <dbReference type="Pfam" id="PF00890"/>
    </source>
</evidence>
<keyword evidence="8" id="KW-1185">Reference proteome</keyword>
<keyword evidence="2" id="KW-0285">Flavoprotein</keyword>
<comment type="caution">
    <text evidence="7">The sequence shown here is derived from an EMBL/GenBank/DDBJ whole genome shotgun (WGS) entry which is preliminary data.</text>
</comment>
<keyword evidence="3" id="KW-0274">FAD</keyword>
<dbReference type="InterPro" id="IPR027477">
    <property type="entry name" value="Succ_DH/fumarate_Rdtase_cat_sf"/>
</dbReference>
<dbReference type="PANTHER" id="PTHR43400">
    <property type="entry name" value="FUMARATE REDUCTASE"/>
    <property type="match status" value="1"/>
</dbReference>
<dbReference type="EMBL" id="VCKZ01000224">
    <property type="protein sequence ID" value="TMR33747.1"/>
    <property type="molecule type" value="Genomic_DNA"/>
</dbReference>
<sequence>MPIPPRCACRSKWVFCGRTPCPPPGDACGDACAAAGQANTDTTAAPASTCRSDITTSVSERVLPREARAGARPASRTGCEGTVKLCGTPDPAPVRGASVDRPPTALLGSETAFRILKRGGRVVEQLGRFGVVVVGGGGAGLCAAIEAAAGGASVLLIEKRPVLGGMLHIANGEISGAGTRRQTARGIDDDPRAHWQDVMRLSHGKADPELSWETVSRQGGTVDWLEDLGFDFHPDTPALVHGHEVYAAPRTYWGVEQGRSMLRVLERELRRWVRDGAVRLVTGARVTGALVGGGRVVGVTASRDGEGDFTAHGGAVVLATGGYDANRELRNRFLPPGCEDALIGCLDHATGDGLALAAELGADVSGNGTFLPVMGLIPDPGRPGFAVDYREAFIEVAPAYRTPHEIWVNRAGERFVAEDVTSPERRELALTEQAGLAMHIVWDDAVARVADPLLRNGAGDWTRERMAAELRRGRWIVAARTLEELAGRLGVDAAGLTATVGRYNAAVAAGHDPEHGRTTLPMPIRTPPFYGVTSVGASILSRDGLRVGSDLAVRDREGGTIGGLYAVGEVLGNDVFAGDNYVGGMSVGPALTLGRLLGARLAAQAREAGDSERTDRPATREEAT</sequence>
<dbReference type="OrthoDB" id="9813348at2"/>
<feature type="region of interest" description="Disordered" evidence="5">
    <location>
        <begin position="605"/>
        <end position="624"/>
    </location>
</feature>
<dbReference type="Pfam" id="PF00890">
    <property type="entry name" value="FAD_binding_2"/>
    <property type="match status" value="1"/>
</dbReference>
<feature type="domain" description="FAD-dependent oxidoreductase 2 FAD-binding" evidence="6">
    <location>
        <begin position="131"/>
        <end position="574"/>
    </location>
</feature>
<feature type="compositionally biased region" description="Basic and acidic residues" evidence="5">
    <location>
        <begin position="607"/>
        <end position="624"/>
    </location>
</feature>
<dbReference type="PRINTS" id="PR00411">
    <property type="entry name" value="PNDRDTASEI"/>
</dbReference>
<accession>A0A5S4GLI2</accession>
<evidence type="ECO:0000256" key="1">
    <source>
        <dbReference type="ARBA" id="ARBA00001974"/>
    </source>
</evidence>
<evidence type="ECO:0000256" key="4">
    <source>
        <dbReference type="ARBA" id="ARBA00023002"/>
    </source>
</evidence>
<dbReference type="InterPro" id="IPR036188">
    <property type="entry name" value="FAD/NAD-bd_sf"/>
</dbReference>
<comment type="cofactor">
    <cofactor evidence="1">
        <name>FAD</name>
        <dbReference type="ChEBI" id="CHEBI:57692"/>
    </cofactor>
</comment>
<name>A0A5S4GLI2_9ACTN</name>
<dbReference type="AlphaFoldDB" id="A0A5S4GLI2"/>
<reference evidence="7 8" key="1">
    <citation type="submission" date="2019-05" db="EMBL/GenBank/DDBJ databases">
        <title>Draft genome sequence of Actinomadura geliboluensis A8036.</title>
        <authorList>
            <person name="Saricaoglu S."/>
            <person name="Isik K."/>
        </authorList>
    </citation>
    <scope>NUCLEOTIDE SEQUENCE [LARGE SCALE GENOMIC DNA]</scope>
    <source>
        <strain evidence="7 8">A8036</strain>
    </source>
</reference>
<keyword evidence="4" id="KW-0560">Oxidoreductase</keyword>
<organism evidence="7 8">
    <name type="scientific">Actinomadura geliboluensis</name>
    <dbReference type="NCBI Taxonomy" id="882440"/>
    <lineage>
        <taxon>Bacteria</taxon>
        <taxon>Bacillati</taxon>
        <taxon>Actinomycetota</taxon>
        <taxon>Actinomycetes</taxon>
        <taxon>Streptosporangiales</taxon>
        <taxon>Thermomonosporaceae</taxon>
        <taxon>Actinomadura</taxon>
    </lineage>
</organism>
<evidence type="ECO:0000256" key="5">
    <source>
        <dbReference type="SAM" id="MobiDB-lite"/>
    </source>
</evidence>
<dbReference type="SUPFAM" id="SSF51905">
    <property type="entry name" value="FAD/NAD(P)-binding domain"/>
    <property type="match status" value="1"/>
</dbReference>
<evidence type="ECO:0000313" key="8">
    <source>
        <dbReference type="Proteomes" id="UP000305238"/>
    </source>
</evidence>